<accession>A0ABS0NIF6</accession>
<evidence type="ECO:0000256" key="1">
    <source>
        <dbReference type="SAM" id="MobiDB-lite"/>
    </source>
</evidence>
<feature type="region of interest" description="Disordered" evidence="1">
    <location>
        <begin position="163"/>
        <end position="182"/>
    </location>
</feature>
<feature type="transmembrane region" description="Helical" evidence="2">
    <location>
        <begin position="6"/>
        <end position="25"/>
    </location>
</feature>
<feature type="transmembrane region" description="Helical" evidence="2">
    <location>
        <begin position="190"/>
        <end position="213"/>
    </location>
</feature>
<evidence type="ECO:0000313" key="3">
    <source>
        <dbReference type="EMBL" id="MBH5334987.1"/>
    </source>
</evidence>
<evidence type="ECO:0000313" key="4">
    <source>
        <dbReference type="Proteomes" id="UP000807371"/>
    </source>
</evidence>
<proteinExistence type="predicted"/>
<dbReference type="EMBL" id="JACYXC010000001">
    <property type="protein sequence ID" value="MBH5334987.1"/>
    <property type="molecule type" value="Genomic_DNA"/>
</dbReference>
<reference evidence="3 4" key="1">
    <citation type="submission" date="2020-09" db="EMBL/GenBank/DDBJ databases">
        <title>Biosynthesis of the nuclear factor of activated T cells inhibitor NFAT-133 and its congeners in Streptomyces pactum.</title>
        <authorList>
            <person name="Zhou W."/>
            <person name="Posri P."/>
            <person name="Abugrain M.E."/>
            <person name="Weisberg A.J."/>
            <person name="Chang J.H."/>
            <person name="Mahmud T."/>
        </authorList>
    </citation>
    <scope>NUCLEOTIDE SEQUENCE [LARGE SCALE GENOMIC DNA]</scope>
    <source>
        <strain evidence="3 4">ATCC 27456</strain>
    </source>
</reference>
<protein>
    <submittedName>
        <fullName evidence="3">Uncharacterized protein</fullName>
    </submittedName>
</protein>
<name>A0ABS0NIF6_9ACTN</name>
<keyword evidence="4" id="KW-1185">Reference proteome</keyword>
<evidence type="ECO:0000256" key="2">
    <source>
        <dbReference type="SAM" id="Phobius"/>
    </source>
</evidence>
<keyword evidence="2" id="KW-0812">Transmembrane</keyword>
<keyword evidence="2" id="KW-1133">Transmembrane helix</keyword>
<feature type="transmembrane region" description="Helical" evidence="2">
    <location>
        <begin position="32"/>
        <end position="53"/>
    </location>
</feature>
<feature type="transmembrane region" description="Helical" evidence="2">
    <location>
        <begin position="121"/>
        <end position="140"/>
    </location>
</feature>
<sequence>MKYLAYLFGGAAAAGAASYVVIYLYRWQWQRAILCGVLLLVVEVLLLGVAVLGRVARLERRIDQRFAEERRSAEDRRQAEVLARLRQPRREEPTGPFRTRFRWLEEPTGADADPRLNRTHVFVPVLMVTGVLLSGLAWIVQRVAESTVRPRAEKRLAGRLAPLAAPPLDPGDGGPELEDRPLLGRGRNPWAFAGVTVTALTVLGAGVAGLAGLTQTRPEPESGAVATSVLVKAVLRDEDSPARADLAAHQVWEHCRDSTSVPLHRATLGELGDGLYAGVVHPALTEHDRMRLRGCLEDTAVNRAHFEVISIGQADPGNG</sequence>
<dbReference type="Proteomes" id="UP000807371">
    <property type="component" value="Unassembled WGS sequence"/>
</dbReference>
<organism evidence="3 4">
    <name type="scientific">Streptomyces pactum</name>
    <dbReference type="NCBI Taxonomy" id="68249"/>
    <lineage>
        <taxon>Bacteria</taxon>
        <taxon>Bacillati</taxon>
        <taxon>Actinomycetota</taxon>
        <taxon>Actinomycetes</taxon>
        <taxon>Kitasatosporales</taxon>
        <taxon>Streptomycetaceae</taxon>
        <taxon>Streptomyces</taxon>
    </lineage>
</organism>
<comment type="caution">
    <text evidence="3">The sequence shown here is derived from an EMBL/GenBank/DDBJ whole genome shotgun (WGS) entry which is preliminary data.</text>
</comment>
<dbReference type="RefSeq" id="WP_197988609.1">
    <property type="nucleotide sequence ID" value="NZ_JACYXC010000001.1"/>
</dbReference>
<gene>
    <name evidence="3" type="ORF">IHE55_09335</name>
</gene>
<keyword evidence="2" id="KW-0472">Membrane</keyword>